<dbReference type="PROSITE" id="PS50045">
    <property type="entry name" value="SIGMA54_INTERACT_4"/>
    <property type="match status" value="1"/>
</dbReference>
<keyword evidence="2" id="KW-0067">ATP-binding</keyword>
<dbReference type="GO" id="GO:0005524">
    <property type="term" value="F:ATP binding"/>
    <property type="evidence" value="ECO:0007669"/>
    <property type="project" value="UniProtKB-KW"/>
</dbReference>
<dbReference type="SUPFAM" id="SSF52540">
    <property type="entry name" value="P-loop containing nucleoside triphosphate hydrolases"/>
    <property type="match status" value="1"/>
</dbReference>
<dbReference type="PROSITE" id="PS50110">
    <property type="entry name" value="RESPONSE_REGULATORY"/>
    <property type="match status" value="1"/>
</dbReference>
<dbReference type="Proteomes" id="UP000580856">
    <property type="component" value="Unassembled WGS sequence"/>
</dbReference>
<reference evidence="8 9" key="1">
    <citation type="submission" date="2020-03" db="EMBL/GenBank/DDBJ databases">
        <title>Genomic Encyclopedia of Type Strains, Phase IV (KMG-IV): sequencing the most valuable type-strain genomes for metagenomic binning, comparative biology and taxonomic classification.</title>
        <authorList>
            <person name="Goeker M."/>
        </authorList>
    </citation>
    <scope>NUCLEOTIDE SEQUENCE [LARGE SCALE GENOMIC DNA]</scope>
    <source>
        <strain evidence="8 9">DSM 24233</strain>
    </source>
</reference>
<evidence type="ECO:0000256" key="2">
    <source>
        <dbReference type="ARBA" id="ARBA00022840"/>
    </source>
</evidence>
<dbReference type="InterPro" id="IPR011006">
    <property type="entry name" value="CheY-like_superfamily"/>
</dbReference>
<proteinExistence type="predicted"/>
<dbReference type="InterPro" id="IPR058031">
    <property type="entry name" value="AAA_lid_NorR"/>
</dbReference>
<sequence>MSTSRDNILIIEDDSAFRGMLAEALESRGYGVCAASSAEDGIKRLEDERVALILTDVKLPGMSGVEALPRLLKAGRGADIIVMTAFSSKEMALEAVRLGAYDFFSKPFSLKELEIVIRRAFEKRRLQDEVHSLRESLRGEGPSRRIIGESHAVAEVVSRIERIAPLDSTVLITGESGTGKELAAETIRALSSRAAGPYIKVNCAAIPEHLFENELFGHERGAFTGASTAQAGKFELARGGTILLDEIGDMPLSIQPKLLRAVELKQVERLGGSRPLDVDVRIIAATNQNLEDRIHAKEFRPDLFYRLNVAAIRLPPLRERLEDVPLLVEHFMRRLRAELGLRIDGVTPSAMAFMCDYSWPGNVRQLANVLEGAAISASSGTIDERDIRQALGSAAGEPVRGAVDLKQAVAQYERGLIVKALRQTGGVQTEAAALLGLTPKNLWAKIKKHNISVRSDG</sequence>
<dbReference type="EMBL" id="JAATJA010000001">
    <property type="protein sequence ID" value="NJB67251.1"/>
    <property type="molecule type" value="Genomic_DNA"/>
</dbReference>
<dbReference type="RefSeq" id="WP_167940320.1">
    <property type="nucleotide sequence ID" value="NZ_JAATJA010000001.1"/>
</dbReference>
<dbReference type="SUPFAM" id="SSF46689">
    <property type="entry name" value="Homeodomain-like"/>
    <property type="match status" value="1"/>
</dbReference>
<feature type="domain" description="Sigma-54 factor interaction" evidence="6">
    <location>
        <begin position="146"/>
        <end position="375"/>
    </location>
</feature>
<dbReference type="AlphaFoldDB" id="A0A846QG93"/>
<name>A0A846QG93_9BACT</name>
<dbReference type="Gene3D" id="1.10.10.60">
    <property type="entry name" value="Homeodomain-like"/>
    <property type="match status" value="1"/>
</dbReference>
<dbReference type="Pfam" id="PF02954">
    <property type="entry name" value="HTH_8"/>
    <property type="match status" value="1"/>
</dbReference>
<dbReference type="Gene3D" id="1.10.8.60">
    <property type="match status" value="1"/>
</dbReference>
<dbReference type="InterPro" id="IPR002078">
    <property type="entry name" value="Sigma_54_int"/>
</dbReference>
<dbReference type="InterPro" id="IPR003593">
    <property type="entry name" value="AAA+_ATPase"/>
</dbReference>
<dbReference type="Pfam" id="PF00158">
    <property type="entry name" value="Sigma54_activat"/>
    <property type="match status" value="1"/>
</dbReference>
<evidence type="ECO:0000313" key="8">
    <source>
        <dbReference type="EMBL" id="NJB67251.1"/>
    </source>
</evidence>
<dbReference type="SUPFAM" id="SSF52172">
    <property type="entry name" value="CheY-like"/>
    <property type="match status" value="1"/>
</dbReference>
<dbReference type="Gene3D" id="3.40.50.2300">
    <property type="match status" value="1"/>
</dbReference>
<evidence type="ECO:0000256" key="5">
    <source>
        <dbReference type="PROSITE-ProRule" id="PRU00169"/>
    </source>
</evidence>
<dbReference type="FunFam" id="3.40.50.300:FF:000006">
    <property type="entry name" value="DNA-binding transcriptional regulator NtrC"/>
    <property type="match status" value="1"/>
</dbReference>
<dbReference type="InterPro" id="IPR027417">
    <property type="entry name" value="P-loop_NTPase"/>
</dbReference>
<evidence type="ECO:0000259" key="7">
    <source>
        <dbReference type="PROSITE" id="PS50110"/>
    </source>
</evidence>
<dbReference type="GO" id="GO:0000160">
    <property type="term" value="P:phosphorelay signal transduction system"/>
    <property type="evidence" value="ECO:0007669"/>
    <property type="project" value="InterPro"/>
</dbReference>
<dbReference type="GO" id="GO:0043565">
    <property type="term" value="F:sequence-specific DNA binding"/>
    <property type="evidence" value="ECO:0007669"/>
    <property type="project" value="InterPro"/>
</dbReference>
<keyword evidence="4" id="KW-0804">Transcription</keyword>
<comment type="caution">
    <text evidence="8">The sequence shown here is derived from an EMBL/GenBank/DDBJ whole genome shotgun (WGS) entry which is preliminary data.</text>
</comment>
<dbReference type="SMART" id="SM00448">
    <property type="entry name" value="REC"/>
    <property type="match status" value="1"/>
</dbReference>
<dbReference type="SMART" id="SM00382">
    <property type="entry name" value="AAA"/>
    <property type="match status" value="1"/>
</dbReference>
<dbReference type="CDD" id="cd00009">
    <property type="entry name" value="AAA"/>
    <property type="match status" value="1"/>
</dbReference>
<organism evidence="8 9">
    <name type="scientific">Desulfobaculum xiamenense</name>
    <dbReference type="NCBI Taxonomy" id="995050"/>
    <lineage>
        <taxon>Bacteria</taxon>
        <taxon>Pseudomonadati</taxon>
        <taxon>Thermodesulfobacteriota</taxon>
        <taxon>Desulfovibrionia</taxon>
        <taxon>Desulfovibrionales</taxon>
        <taxon>Desulfovibrionaceae</taxon>
        <taxon>Desulfobaculum</taxon>
    </lineage>
</organism>
<accession>A0A846QG93</accession>
<keyword evidence="3" id="KW-0805">Transcription regulation</keyword>
<keyword evidence="9" id="KW-1185">Reference proteome</keyword>
<dbReference type="Pfam" id="PF00072">
    <property type="entry name" value="Response_reg"/>
    <property type="match status" value="1"/>
</dbReference>
<evidence type="ECO:0000256" key="1">
    <source>
        <dbReference type="ARBA" id="ARBA00022741"/>
    </source>
</evidence>
<dbReference type="PROSITE" id="PS00688">
    <property type="entry name" value="SIGMA54_INTERACT_3"/>
    <property type="match status" value="1"/>
</dbReference>
<dbReference type="Pfam" id="PF25601">
    <property type="entry name" value="AAA_lid_14"/>
    <property type="match status" value="1"/>
</dbReference>
<protein>
    <submittedName>
        <fullName evidence="8">DNA-binding NtrC family response regulator</fullName>
    </submittedName>
</protein>
<evidence type="ECO:0000256" key="3">
    <source>
        <dbReference type="ARBA" id="ARBA00023015"/>
    </source>
</evidence>
<dbReference type="InterPro" id="IPR002197">
    <property type="entry name" value="HTH_Fis"/>
</dbReference>
<evidence type="ECO:0000256" key="4">
    <source>
        <dbReference type="ARBA" id="ARBA00023163"/>
    </source>
</evidence>
<feature type="modified residue" description="4-aspartylphosphate" evidence="5">
    <location>
        <position position="56"/>
    </location>
</feature>
<dbReference type="PRINTS" id="PR01590">
    <property type="entry name" value="HTHFIS"/>
</dbReference>
<feature type="domain" description="Response regulatory" evidence="7">
    <location>
        <begin position="7"/>
        <end position="121"/>
    </location>
</feature>
<dbReference type="InterPro" id="IPR025944">
    <property type="entry name" value="Sigma_54_int_dom_CS"/>
</dbReference>
<evidence type="ECO:0000259" key="6">
    <source>
        <dbReference type="PROSITE" id="PS50045"/>
    </source>
</evidence>
<dbReference type="Gene3D" id="3.40.50.300">
    <property type="entry name" value="P-loop containing nucleotide triphosphate hydrolases"/>
    <property type="match status" value="1"/>
</dbReference>
<keyword evidence="1" id="KW-0547">Nucleotide-binding</keyword>
<dbReference type="InterPro" id="IPR001789">
    <property type="entry name" value="Sig_transdc_resp-reg_receiver"/>
</dbReference>
<keyword evidence="8" id="KW-0238">DNA-binding</keyword>
<gene>
    <name evidence="8" type="ORF">GGQ74_000891</name>
</gene>
<dbReference type="GO" id="GO:0006355">
    <property type="term" value="P:regulation of DNA-templated transcription"/>
    <property type="evidence" value="ECO:0007669"/>
    <property type="project" value="InterPro"/>
</dbReference>
<dbReference type="PANTHER" id="PTHR32071">
    <property type="entry name" value="TRANSCRIPTIONAL REGULATORY PROTEIN"/>
    <property type="match status" value="1"/>
</dbReference>
<evidence type="ECO:0000313" key="9">
    <source>
        <dbReference type="Proteomes" id="UP000580856"/>
    </source>
</evidence>
<dbReference type="InterPro" id="IPR009057">
    <property type="entry name" value="Homeodomain-like_sf"/>
</dbReference>
<keyword evidence="5" id="KW-0597">Phosphoprotein</keyword>